<dbReference type="EMBL" id="FXLY01000002">
    <property type="protein sequence ID" value="SMN17958.1"/>
    <property type="molecule type" value="Genomic_DNA"/>
</dbReference>
<dbReference type="STRING" id="1789683.A0A1X7QX07"/>
<keyword evidence="6" id="KW-0472">Membrane</keyword>
<dbReference type="Gene3D" id="1.20.58.1240">
    <property type="match status" value="1"/>
</dbReference>
<protein>
    <recommendedName>
        <fullName evidence="2">Conserved oligomeric Golgi complex subunit 2</fullName>
    </recommendedName>
    <alternativeName>
        <fullName evidence="7">Component of oligomeric Golgi complex 2</fullName>
    </alternativeName>
</protein>
<evidence type="ECO:0000259" key="9">
    <source>
        <dbReference type="Pfam" id="PF22431"/>
    </source>
</evidence>
<dbReference type="Pfam" id="PF06148">
    <property type="entry name" value="COG2_N"/>
    <property type="match status" value="1"/>
</dbReference>
<dbReference type="GO" id="GO:0015031">
    <property type="term" value="P:protein transport"/>
    <property type="evidence" value="ECO:0007669"/>
    <property type="project" value="UniProtKB-KW"/>
</dbReference>
<dbReference type="AlphaFoldDB" id="A0A1X7QX07"/>
<evidence type="ECO:0000256" key="3">
    <source>
        <dbReference type="ARBA" id="ARBA00022448"/>
    </source>
</evidence>
<dbReference type="OrthoDB" id="4034328at2759"/>
<organism evidence="10 11">
    <name type="scientific">Maudiozyma saulgeensis</name>
    <dbReference type="NCBI Taxonomy" id="1789683"/>
    <lineage>
        <taxon>Eukaryota</taxon>
        <taxon>Fungi</taxon>
        <taxon>Dikarya</taxon>
        <taxon>Ascomycota</taxon>
        <taxon>Saccharomycotina</taxon>
        <taxon>Saccharomycetes</taxon>
        <taxon>Saccharomycetales</taxon>
        <taxon>Saccharomycetaceae</taxon>
        <taxon>Maudiozyma</taxon>
    </lineage>
</organism>
<feature type="domain" description="Conserved oligomeric Golgi complex subunit 2 C-terminal" evidence="9">
    <location>
        <begin position="110"/>
        <end position="246"/>
    </location>
</feature>
<keyword evidence="11" id="KW-1185">Reference proteome</keyword>
<feature type="domain" description="Conserved oligomeric Golgi complex subunit 2 N-terminal" evidence="8">
    <location>
        <begin position="38"/>
        <end position="88"/>
    </location>
</feature>
<proteinExistence type="predicted"/>
<keyword evidence="4" id="KW-0653">Protein transport</keyword>
<evidence type="ECO:0000256" key="7">
    <source>
        <dbReference type="ARBA" id="ARBA00031344"/>
    </source>
</evidence>
<dbReference type="InterPro" id="IPR024602">
    <property type="entry name" value="COG_su2_N"/>
</dbReference>
<evidence type="ECO:0000259" key="8">
    <source>
        <dbReference type="Pfam" id="PF06148"/>
    </source>
</evidence>
<sequence>MDFLNEEDDINLDLPETTKINRDLFAKEISNTDAPSNEDFNVDKFLMENNYHFVELDPLIRDLSGLSSVIMSDLLEQVSSNYENYLKFFNTYTSEDNDTQLQIQEIKNKLDTFMTGFETLTTKDVTHSKEVVADTVEYLRKLDEIIIQLGNHKELAQSITLSKELSKSLHALCGVEETDDLLCSDLVNQLYTLISKCETMLLSLEQLNSPYIHHLYNEYQGIIQEFQVSLKILTDKCLAEPLTYPYLGKALTSLINSTKSKTDINGN</sequence>
<evidence type="ECO:0000256" key="1">
    <source>
        <dbReference type="ARBA" id="ARBA00004395"/>
    </source>
</evidence>
<evidence type="ECO:0000313" key="11">
    <source>
        <dbReference type="Proteomes" id="UP000196158"/>
    </source>
</evidence>
<evidence type="ECO:0000256" key="2">
    <source>
        <dbReference type="ARBA" id="ARBA00020977"/>
    </source>
</evidence>
<comment type="subcellular location">
    <subcellularLocation>
        <location evidence="1">Golgi apparatus membrane</location>
        <topology evidence="1">Peripheral membrane protein</topology>
    </subcellularLocation>
</comment>
<reference evidence="10 11" key="1">
    <citation type="submission" date="2017-04" db="EMBL/GenBank/DDBJ databases">
        <authorList>
            <person name="Afonso C.L."/>
            <person name="Miller P.J."/>
            <person name="Scott M.A."/>
            <person name="Spackman E."/>
            <person name="Goraichik I."/>
            <person name="Dimitrov K.M."/>
            <person name="Suarez D.L."/>
            <person name="Swayne D.E."/>
        </authorList>
    </citation>
    <scope>NUCLEOTIDE SEQUENCE [LARGE SCALE GENOMIC DNA]</scope>
</reference>
<evidence type="ECO:0000256" key="4">
    <source>
        <dbReference type="ARBA" id="ARBA00022927"/>
    </source>
</evidence>
<keyword evidence="5" id="KW-0333">Golgi apparatus</keyword>
<dbReference type="Proteomes" id="UP000196158">
    <property type="component" value="Unassembled WGS sequence"/>
</dbReference>
<gene>
    <name evidence="10" type="ORF">KASA_0Q03487G</name>
</gene>
<evidence type="ECO:0000313" key="10">
    <source>
        <dbReference type="EMBL" id="SMN17958.1"/>
    </source>
</evidence>
<dbReference type="GO" id="GO:0000139">
    <property type="term" value="C:Golgi membrane"/>
    <property type="evidence" value="ECO:0007669"/>
    <property type="project" value="UniProtKB-SubCell"/>
</dbReference>
<evidence type="ECO:0000256" key="6">
    <source>
        <dbReference type="ARBA" id="ARBA00023136"/>
    </source>
</evidence>
<dbReference type="Pfam" id="PF22431">
    <property type="entry name" value="COG2p_C"/>
    <property type="match status" value="1"/>
</dbReference>
<name>A0A1X7QX07_9SACH</name>
<accession>A0A1X7QX07</accession>
<dbReference type="InterPro" id="IPR054494">
    <property type="entry name" value="COG2_C"/>
</dbReference>
<keyword evidence="3" id="KW-0813">Transport</keyword>
<evidence type="ECO:0000256" key="5">
    <source>
        <dbReference type="ARBA" id="ARBA00023034"/>
    </source>
</evidence>